<evidence type="ECO:0000313" key="2">
    <source>
        <dbReference type="EMBL" id="CAB4193411.1"/>
    </source>
</evidence>
<accession>A0A6J5RIN2</accession>
<reference evidence="2" key="1">
    <citation type="submission" date="2020-05" db="EMBL/GenBank/DDBJ databases">
        <authorList>
            <person name="Chiriac C."/>
            <person name="Salcher M."/>
            <person name="Ghai R."/>
            <person name="Kavagutti S V."/>
        </authorList>
    </citation>
    <scope>NUCLEOTIDE SEQUENCE</scope>
</reference>
<dbReference type="InterPro" id="IPR023366">
    <property type="entry name" value="ATP_synth_asu-like_sf"/>
</dbReference>
<dbReference type="Gene3D" id="2.40.30.20">
    <property type="match status" value="1"/>
</dbReference>
<name>A0A6J5RIN2_9CAUD</name>
<organism evidence="2">
    <name type="scientific">uncultured Caudovirales phage</name>
    <dbReference type="NCBI Taxonomy" id="2100421"/>
    <lineage>
        <taxon>Viruses</taxon>
        <taxon>Duplodnaviria</taxon>
        <taxon>Heunggongvirae</taxon>
        <taxon>Uroviricota</taxon>
        <taxon>Caudoviricetes</taxon>
        <taxon>Peduoviridae</taxon>
        <taxon>Maltschvirus</taxon>
        <taxon>Maltschvirus maltsch</taxon>
    </lineage>
</organism>
<dbReference type="EMBL" id="LR797198">
    <property type="protein sequence ID" value="CAB4193411.1"/>
    <property type="molecule type" value="Genomic_DNA"/>
</dbReference>
<evidence type="ECO:0000313" key="1">
    <source>
        <dbReference type="EMBL" id="CAB4185657.1"/>
    </source>
</evidence>
<dbReference type="EMBL" id="LR797076">
    <property type="protein sequence ID" value="CAB4185657.1"/>
    <property type="molecule type" value="Genomic_DNA"/>
</dbReference>
<proteinExistence type="predicted"/>
<protein>
    <submittedName>
        <fullName evidence="2">Uncharacterized protein</fullName>
    </submittedName>
</protein>
<gene>
    <name evidence="1" type="ORF">UFOVP1119_94</name>
    <name evidence="2" type="ORF">UFOVP1238_68</name>
</gene>
<sequence length="1631" mass="169639">MARKVLIEGYGYSFDKDNRKVTIQKFIPEERLILITNVTKNKVIYNFSDPSLGYSAYVNSFDPATGNESCLITLTYDTSLMSNSDQLQILIDEDAQLITPSQTYMDPTNKMRVTTPQSLIDTDFEYGTQLSKWETQGLIGNRPYFFASPTVIPNVSSISMGIGSKTVNVTSTTAHGLQVGTPILVIDSFFGQANGNFVVESVTSTQFVYTARAINNSSTTELLDPNKTALYQGNIFANAAIGTAPTAISYNGSTGATVVTTSIPHGLALGNEVAIIGTSGMTGGTLNGNYVVAQINSATQFTYYGPTSLTGTPIGTAATATASPTGTSFPINQPITNQIQLNLPTNIVVGQNITGIGIAPGTVINAISVQGSQIAVSSTSGTGSVMTYNTGTTHTFVTGQSVTITGASIGGFNVSGIITSVPTTTSFTLAGTATGSATGATAFPQPTITLSNVTTQALTNTSLTVAAAVYVRPQAQTNHRPFDGGVLFSNNSLSNFSTNIRQSRRYFRYQSGKGMSVSSGTILKPYSGLDQMTAGARITAATGNGTTVTYTAQNNFLPGQVVTITGLGIASGASLNLVAVTIASATSTQFTVTNATLGTATSAIGLALGNTITVQTKERHNITPGTTISVTGSTDVNYNGTWTVSNILAWNRYQFVVTNTPTTVVAPGNPAISVESWSGASTRLGMFDNQNGVFFEFDGTVLNAVRRSSTAQLAGKVTVAFGSPFVEQTDTTFATQFGSQVEPGDYVVIRGFSYRVTDVLSETQMLISPQYRGANAQFVTMSKTINTKIPQSQWNLDRMDGTGNSGYVTDLSKMQMFYVDYTWYGAGFVRWGLRGVKGDVTYAHKMPNNNVNTEAYMRSGNLPARYEINNDAATTILTGSIDASQTTSIPVADNREFPTAGTVAIRQVNLTTNTNTVTGISAPSAGLLRFTTASSTNVTVGQPVRVSGITQNPLFNGTYIVSATTGTTFDVISNLSTVGLPLSGLSGTWTTNTYVTNIEYVNYTGKSGTTALTGLTRGRAGTAAVTLNTVAANTAIGTPAGGTSTIQPGMRVIGVLPTTVPENTFVVSVVGSEVRLSNAVTSQSPSVIFVPMGAGNGVAFTYSLTNPIAVELAFPSFTPTISHWGTSVIMDGRFDDDKSLLFTYGQTTPTTLGNNSGYYLITGASGNGTTVTYNTSDTTGLVAGQQISISGATTTTAYNLIGATISNVVTNQSFSVLSNVQGVMTGTPIATFGEPVSQLIAGTAGSNAITLPNLQNITIGQVIAGDTARFPATSRYLVNAVTTSQPGNISSIATATATQAITAITPSAGVVTYATANTTGIVAGQWITVTGATTAAYNGTFLVNAVNTNSNFTVISNATGAGSTATWFVYSTTYTLSGGDVASPTVVNRYVSVKNAITPGFNGTFITTAAVANTSFTVISQTPLAGITSTAQVIVYSATLNQNIVGSGNFYQNANLYGANQKALFSIRIAPSVDNGIPATLGAREVINRMQLILKSLGLTTSVFATGNPPTNVLVSAVLNGVPTSTVAWTNVTRNQTGVANSSLAMIADYAGTYTILQGGENTGGFLTDGTSTLDLVNVRDLGNSILGGGGTTSNTNIFPDGPDTLTIIATNLSNIPVFVSGRLSWGEAQA</sequence>